<keyword evidence="6" id="KW-0539">Nucleus</keyword>
<dbReference type="SMART" id="SM00906">
    <property type="entry name" value="Fungal_trans"/>
    <property type="match status" value="1"/>
</dbReference>
<evidence type="ECO:0000256" key="6">
    <source>
        <dbReference type="ARBA" id="ARBA00023242"/>
    </source>
</evidence>
<dbReference type="InterPro" id="IPR007219">
    <property type="entry name" value="XnlR_reg_dom"/>
</dbReference>
<feature type="compositionally biased region" description="Polar residues" evidence="7">
    <location>
        <begin position="638"/>
        <end position="651"/>
    </location>
</feature>
<dbReference type="GO" id="GO:0000981">
    <property type="term" value="F:DNA-binding transcription factor activity, RNA polymerase II-specific"/>
    <property type="evidence" value="ECO:0007669"/>
    <property type="project" value="InterPro"/>
</dbReference>
<dbReference type="PANTHER" id="PTHR31001:SF85">
    <property type="entry name" value="ZN(II)2CYS6 TRANSCRIPTION FACTOR (EUROFUNG)"/>
    <property type="match status" value="1"/>
</dbReference>
<reference evidence="9" key="2">
    <citation type="journal article" date="2023" name="IMA Fungus">
        <title>Comparative genomic study of the Penicillium genus elucidates a diverse pangenome and 15 lateral gene transfer events.</title>
        <authorList>
            <person name="Petersen C."/>
            <person name="Sorensen T."/>
            <person name="Nielsen M.R."/>
            <person name="Sondergaard T.E."/>
            <person name="Sorensen J.L."/>
            <person name="Fitzpatrick D.A."/>
            <person name="Frisvad J.C."/>
            <person name="Nielsen K.L."/>
        </authorList>
    </citation>
    <scope>NUCLEOTIDE SEQUENCE</scope>
    <source>
        <strain evidence="9">IBT 23319</strain>
    </source>
</reference>
<dbReference type="CDD" id="cd12148">
    <property type="entry name" value="fungal_TF_MHR"/>
    <property type="match status" value="1"/>
</dbReference>
<keyword evidence="4" id="KW-0238">DNA-binding</keyword>
<keyword evidence="5" id="KW-0804">Transcription</keyword>
<dbReference type="Pfam" id="PF04082">
    <property type="entry name" value="Fungal_trans"/>
    <property type="match status" value="1"/>
</dbReference>
<evidence type="ECO:0000256" key="3">
    <source>
        <dbReference type="ARBA" id="ARBA00023015"/>
    </source>
</evidence>
<feature type="domain" description="Zn(2)-C6 fungal-type" evidence="8">
    <location>
        <begin position="28"/>
        <end position="57"/>
    </location>
</feature>
<dbReference type="OrthoDB" id="2269373at2759"/>
<evidence type="ECO:0000256" key="2">
    <source>
        <dbReference type="ARBA" id="ARBA00022723"/>
    </source>
</evidence>
<evidence type="ECO:0000313" key="10">
    <source>
        <dbReference type="Proteomes" id="UP001147733"/>
    </source>
</evidence>
<dbReference type="GO" id="GO:0003677">
    <property type="term" value="F:DNA binding"/>
    <property type="evidence" value="ECO:0007669"/>
    <property type="project" value="UniProtKB-KW"/>
</dbReference>
<dbReference type="Pfam" id="PF00172">
    <property type="entry name" value="Zn_clus"/>
    <property type="match status" value="1"/>
</dbReference>
<dbReference type="PROSITE" id="PS50048">
    <property type="entry name" value="ZN2_CY6_FUNGAL_2"/>
    <property type="match status" value="1"/>
</dbReference>
<dbReference type="PROSITE" id="PS00463">
    <property type="entry name" value="ZN2_CY6_FUNGAL_1"/>
    <property type="match status" value="1"/>
</dbReference>
<feature type="compositionally biased region" description="Polar residues" evidence="7">
    <location>
        <begin position="363"/>
        <end position="377"/>
    </location>
</feature>
<dbReference type="EMBL" id="JAPQKT010000004">
    <property type="protein sequence ID" value="KAJ5233875.1"/>
    <property type="molecule type" value="Genomic_DNA"/>
</dbReference>
<keyword evidence="2" id="KW-0479">Metal-binding</keyword>
<proteinExistence type="predicted"/>
<feature type="region of interest" description="Disordered" evidence="7">
    <location>
        <begin position="1"/>
        <end position="23"/>
    </location>
</feature>
<keyword evidence="10" id="KW-1185">Reference proteome</keyword>
<dbReference type="SMART" id="SM00066">
    <property type="entry name" value="GAL4"/>
    <property type="match status" value="1"/>
</dbReference>
<keyword evidence="3" id="KW-0805">Transcription regulation</keyword>
<evidence type="ECO:0000256" key="4">
    <source>
        <dbReference type="ARBA" id="ARBA00023125"/>
    </source>
</evidence>
<sequence>MVGTEGSQHPVGKQGQTSQDTAQAPSFSCVVCHKRKVKCNRKDPCSNCEKAGIECIYRPPPPPRRRKRVHSSNGDALETQGKSRRQENGALLQLNSHHKDFPSLSRIQSEQEGKGMGSGRMIMKDGNSVFIDNTLWTTVSHELTNAADVINDASDDGDENASEDETTMLLTPGIKESLSKLHPNPLHIFKLWQTFLENVNPLIKLLHTPTVQPQILEAMSDLPKASKELETLMFSIYCISLVSLQPGDVEKSFGESKKKLLARYRRGAQMAFKNASLLRTSSIMVLQALMLYLLSMRGFSDPHSIWTLSGVALRISQRIGLHRDGSAFGLTAFETEMRRRIWFQLVLIDATSAQFCGVAPSPSIATADTQPPTNANDSDLDPRMTEPVPERSGATEMIFCLTRSEFGNWLRRWGKKYGNFDSPWAFLSSSSISLQEKDEAIDEFESLVEGKFLRFCDSSIPLHLTTTAMARSAIHYARLTAHHPRQYRDSNIHISQPEKDIIYENCLKMAEYAQFAQTNPSIQKFVWHMVNHMPWDAMILMLSEMRNRSDPEEKSKVWQIIGDIYSRYLRQMTRTAHVPLLNALQNLIVKAWWTYIEECNNYNRVATPCPEIVSSLLEKASDYTEMQMRDGGSRTAELGTSSQELPSQSIPSEDLGASSEELDFLLTGSLDWNEWDKLMNQFQESLMDDIAAMPSS</sequence>
<dbReference type="GeneID" id="81383728"/>
<dbReference type="Gene3D" id="4.10.240.10">
    <property type="entry name" value="Zn(2)-C6 fungal-type DNA-binding domain"/>
    <property type="match status" value="1"/>
</dbReference>
<dbReference type="InterPro" id="IPR001138">
    <property type="entry name" value="Zn2Cys6_DnaBD"/>
</dbReference>
<feature type="region of interest" description="Disordered" evidence="7">
    <location>
        <begin position="54"/>
        <end position="117"/>
    </location>
</feature>
<evidence type="ECO:0000256" key="7">
    <source>
        <dbReference type="SAM" id="MobiDB-lite"/>
    </source>
</evidence>
<evidence type="ECO:0000256" key="5">
    <source>
        <dbReference type="ARBA" id="ARBA00023163"/>
    </source>
</evidence>
<dbReference type="GO" id="GO:0005634">
    <property type="term" value="C:nucleus"/>
    <property type="evidence" value="ECO:0007669"/>
    <property type="project" value="UniProtKB-SubCell"/>
</dbReference>
<accession>A0A9W9TP96</accession>
<dbReference type="AlphaFoldDB" id="A0A9W9TP96"/>
<dbReference type="InterPro" id="IPR036864">
    <property type="entry name" value="Zn2-C6_fun-type_DNA-bd_sf"/>
</dbReference>
<dbReference type="RefSeq" id="XP_056501375.1">
    <property type="nucleotide sequence ID" value="XM_056644561.1"/>
</dbReference>
<protein>
    <recommendedName>
        <fullName evidence="8">Zn(2)-C6 fungal-type domain-containing protein</fullName>
    </recommendedName>
</protein>
<dbReference type="SUPFAM" id="SSF57701">
    <property type="entry name" value="Zn2/Cys6 DNA-binding domain"/>
    <property type="match status" value="1"/>
</dbReference>
<comment type="subcellular location">
    <subcellularLocation>
        <location evidence="1">Nucleus</location>
    </subcellularLocation>
</comment>
<dbReference type="GO" id="GO:0006351">
    <property type="term" value="P:DNA-templated transcription"/>
    <property type="evidence" value="ECO:0007669"/>
    <property type="project" value="InterPro"/>
</dbReference>
<comment type="caution">
    <text evidence="9">The sequence shown here is derived from an EMBL/GenBank/DDBJ whole genome shotgun (WGS) entry which is preliminary data.</text>
</comment>
<feature type="region of interest" description="Disordered" evidence="7">
    <location>
        <begin position="629"/>
        <end position="655"/>
    </location>
</feature>
<evidence type="ECO:0000313" key="9">
    <source>
        <dbReference type="EMBL" id="KAJ5233875.1"/>
    </source>
</evidence>
<organism evidence="9 10">
    <name type="scientific">Penicillium citrinum</name>
    <dbReference type="NCBI Taxonomy" id="5077"/>
    <lineage>
        <taxon>Eukaryota</taxon>
        <taxon>Fungi</taxon>
        <taxon>Dikarya</taxon>
        <taxon>Ascomycota</taxon>
        <taxon>Pezizomycotina</taxon>
        <taxon>Eurotiomycetes</taxon>
        <taxon>Eurotiomycetidae</taxon>
        <taxon>Eurotiales</taxon>
        <taxon>Aspergillaceae</taxon>
        <taxon>Penicillium</taxon>
    </lineage>
</organism>
<dbReference type="PANTHER" id="PTHR31001">
    <property type="entry name" value="UNCHARACTERIZED TRANSCRIPTIONAL REGULATORY PROTEIN"/>
    <property type="match status" value="1"/>
</dbReference>
<reference evidence="9" key="1">
    <citation type="submission" date="2022-11" db="EMBL/GenBank/DDBJ databases">
        <authorList>
            <person name="Petersen C."/>
        </authorList>
    </citation>
    <scope>NUCLEOTIDE SEQUENCE</scope>
    <source>
        <strain evidence="9">IBT 23319</strain>
    </source>
</reference>
<evidence type="ECO:0000256" key="1">
    <source>
        <dbReference type="ARBA" id="ARBA00004123"/>
    </source>
</evidence>
<dbReference type="CDD" id="cd00067">
    <property type="entry name" value="GAL4"/>
    <property type="match status" value="1"/>
</dbReference>
<name>A0A9W9TP96_PENCI</name>
<feature type="region of interest" description="Disordered" evidence="7">
    <location>
        <begin position="363"/>
        <end position="389"/>
    </location>
</feature>
<dbReference type="Proteomes" id="UP001147733">
    <property type="component" value="Unassembled WGS sequence"/>
</dbReference>
<feature type="compositionally biased region" description="Polar residues" evidence="7">
    <location>
        <begin position="14"/>
        <end position="23"/>
    </location>
</feature>
<dbReference type="InterPro" id="IPR050613">
    <property type="entry name" value="Sec_Metabolite_Reg"/>
</dbReference>
<gene>
    <name evidence="9" type="ORF">N7469_005641</name>
</gene>
<evidence type="ECO:0000259" key="8">
    <source>
        <dbReference type="PROSITE" id="PS50048"/>
    </source>
</evidence>
<dbReference type="GO" id="GO:0008270">
    <property type="term" value="F:zinc ion binding"/>
    <property type="evidence" value="ECO:0007669"/>
    <property type="project" value="InterPro"/>
</dbReference>